<organism evidence="1 2">
    <name type="scientific">Angustibacter aerolatus</name>
    <dbReference type="NCBI Taxonomy" id="1162965"/>
    <lineage>
        <taxon>Bacteria</taxon>
        <taxon>Bacillati</taxon>
        <taxon>Actinomycetota</taxon>
        <taxon>Actinomycetes</taxon>
        <taxon>Kineosporiales</taxon>
        <taxon>Kineosporiaceae</taxon>
    </lineage>
</organism>
<reference evidence="2" key="1">
    <citation type="journal article" date="2019" name="Int. J. Syst. Evol. Microbiol.">
        <title>The Global Catalogue of Microorganisms (GCM) 10K type strain sequencing project: providing services to taxonomists for standard genome sequencing and annotation.</title>
        <authorList>
            <consortium name="The Broad Institute Genomics Platform"/>
            <consortium name="The Broad Institute Genome Sequencing Center for Infectious Disease"/>
            <person name="Wu L."/>
            <person name="Ma J."/>
        </authorList>
    </citation>
    <scope>NUCLEOTIDE SEQUENCE [LARGE SCALE GENOMIC DNA]</scope>
    <source>
        <strain evidence="2">NBRC 108730</strain>
    </source>
</reference>
<sequence length="75" mass="7424">MAGTVPRAAFSTYVPPYSTATSVSSRTPAVLRASAARLEGGGHGALAASASAVAFARPATGIATYRDSWPPAGTS</sequence>
<dbReference type="EMBL" id="BSUZ01000001">
    <property type="protein sequence ID" value="GMA88790.1"/>
    <property type="molecule type" value="Genomic_DNA"/>
</dbReference>
<accession>A0ABQ6JNF9</accession>
<dbReference type="Proteomes" id="UP001157017">
    <property type="component" value="Unassembled WGS sequence"/>
</dbReference>
<name>A0ABQ6JNF9_9ACTN</name>
<comment type="caution">
    <text evidence="1">The sequence shown here is derived from an EMBL/GenBank/DDBJ whole genome shotgun (WGS) entry which is preliminary data.</text>
</comment>
<proteinExistence type="predicted"/>
<gene>
    <name evidence="1" type="ORF">GCM10025868_40400</name>
</gene>
<evidence type="ECO:0000313" key="2">
    <source>
        <dbReference type="Proteomes" id="UP001157017"/>
    </source>
</evidence>
<evidence type="ECO:0000313" key="1">
    <source>
        <dbReference type="EMBL" id="GMA88790.1"/>
    </source>
</evidence>
<protein>
    <submittedName>
        <fullName evidence="1">Uncharacterized protein</fullName>
    </submittedName>
</protein>
<keyword evidence="2" id="KW-1185">Reference proteome</keyword>